<comment type="similarity">
    <text evidence="5">Belongs to the RimM family.</text>
</comment>
<evidence type="ECO:0000256" key="5">
    <source>
        <dbReference type="HAMAP-Rule" id="MF_00014"/>
    </source>
</evidence>
<dbReference type="Pfam" id="PF01782">
    <property type="entry name" value="RimM"/>
    <property type="match status" value="1"/>
</dbReference>
<reference evidence="8 9" key="1">
    <citation type="journal article" date="2015" name="J. Biotechnol.">
        <title>Complete genome sequence of a malodorant-producing acetogen, Clostridium scatologenes ATCC 25775(T).</title>
        <authorList>
            <person name="Zhu Z."/>
            <person name="Guo T."/>
            <person name="Zheng H."/>
            <person name="Song T."/>
            <person name="Ouyang P."/>
            <person name="Xie J."/>
        </authorList>
    </citation>
    <scope>NUCLEOTIDE SEQUENCE [LARGE SCALE GENOMIC DNA]</scope>
    <source>
        <strain evidence="8 9">ATCC 25775</strain>
    </source>
</reference>
<keyword evidence="3 5" id="KW-0698">rRNA processing</keyword>
<gene>
    <name evidence="5" type="primary">rimM</name>
    <name evidence="8" type="ORF">CSCA_2805</name>
</gene>
<evidence type="ECO:0000256" key="3">
    <source>
        <dbReference type="ARBA" id="ARBA00022552"/>
    </source>
</evidence>
<dbReference type="InterPro" id="IPR056792">
    <property type="entry name" value="PRC_RimM"/>
</dbReference>
<evidence type="ECO:0000259" key="6">
    <source>
        <dbReference type="Pfam" id="PF01782"/>
    </source>
</evidence>
<keyword evidence="2 5" id="KW-0690">Ribosome biogenesis</keyword>
<dbReference type="Proteomes" id="UP000033115">
    <property type="component" value="Chromosome"/>
</dbReference>
<dbReference type="GO" id="GO:0006364">
    <property type="term" value="P:rRNA processing"/>
    <property type="evidence" value="ECO:0007669"/>
    <property type="project" value="UniProtKB-UniRule"/>
</dbReference>
<feature type="domain" description="RimM N-terminal" evidence="6">
    <location>
        <begin position="6"/>
        <end position="84"/>
    </location>
</feature>
<feature type="domain" description="Ribosome maturation factor RimM PRC barrel" evidence="7">
    <location>
        <begin position="97"/>
        <end position="157"/>
    </location>
</feature>
<dbReference type="InterPro" id="IPR002676">
    <property type="entry name" value="RimM_N"/>
</dbReference>
<keyword evidence="1 5" id="KW-0963">Cytoplasm</keyword>
<dbReference type="STRING" id="1548.CSCA_2805"/>
<dbReference type="Pfam" id="PF24986">
    <property type="entry name" value="PRC_RimM"/>
    <property type="match status" value="1"/>
</dbReference>
<keyword evidence="9" id="KW-1185">Reference proteome</keyword>
<dbReference type="AlphaFoldDB" id="A0A0E3K0H7"/>
<name>A0A0E3K0H7_CLOSL</name>
<dbReference type="SUPFAM" id="SSF50346">
    <property type="entry name" value="PRC-barrel domain"/>
    <property type="match status" value="1"/>
</dbReference>
<dbReference type="InterPro" id="IPR011961">
    <property type="entry name" value="RimM"/>
</dbReference>
<dbReference type="SUPFAM" id="SSF50447">
    <property type="entry name" value="Translation proteins"/>
    <property type="match status" value="1"/>
</dbReference>
<dbReference type="GO" id="GO:0042274">
    <property type="term" value="P:ribosomal small subunit biogenesis"/>
    <property type="evidence" value="ECO:0007669"/>
    <property type="project" value="UniProtKB-UniRule"/>
</dbReference>
<dbReference type="HOGENOM" id="CLU_077636_3_2_9"/>
<dbReference type="GO" id="GO:0005840">
    <property type="term" value="C:ribosome"/>
    <property type="evidence" value="ECO:0007669"/>
    <property type="project" value="InterPro"/>
</dbReference>
<evidence type="ECO:0000256" key="1">
    <source>
        <dbReference type="ARBA" id="ARBA00022490"/>
    </source>
</evidence>
<comment type="domain">
    <text evidence="5">The PRC barrel domain binds ribosomal protein uS19.</text>
</comment>
<dbReference type="GO" id="GO:0005737">
    <property type="term" value="C:cytoplasm"/>
    <property type="evidence" value="ECO:0007669"/>
    <property type="project" value="UniProtKB-SubCell"/>
</dbReference>
<dbReference type="Gene3D" id="2.30.30.240">
    <property type="entry name" value="PRC-barrel domain"/>
    <property type="match status" value="1"/>
</dbReference>
<dbReference type="KEGG" id="csq:CSCA_2805"/>
<dbReference type="PANTHER" id="PTHR33692">
    <property type="entry name" value="RIBOSOME MATURATION FACTOR RIMM"/>
    <property type="match status" value="1"/>
</dbReference>
<dbReference type="Gene3D" id="2.40.30.60">
    <property type="entry name" value="RimM"/>
    <property type="match status" value="1"/>
</dbReference>
<dbReference type="HAMAP" id="MF_00014">
    <property type="entry name" value="Ribosome_mat_RimM"/>
    <property type="match status" value="1"/>
</dbReference>
<dbReference type="RefSeq" id="WP_029161482.1">
    <property type="nucleotide sequence ID" value="NZ_CP009933.1"/>
</dbReference>
<dbReference type="NCBIfam" id="TIGR02273">
    <property type="entry name" value="16S_RimM"/>
    <property type="match status" value="1"/>
</dbReference>
<evidence type="ECO:0000256" key="4">
    <source>
        <dbReference type="ARBA" id="ARBA00023186"/>
    </source>
</evidence>
<dbReference type="InterPro" id="IPR011033">
    <property type="entry name" value="PRC_barrel-like_sf"/>
</dbReference>
<comment type="subcellular location">
    <subcellularLocation>
        <location evidence="5">Cytoplasm</location>
    </subcellularLocation>
</comment>
<keyword evidence="4 5" id="KW-0143">Chaperone</keyword>
<dbReference type="InterPro" id="IPR009000">
    <property type="entry name" value="Transl_B-barrel_sf"/>
</dbReference>
<evidence type="ECO:0000256" key="2">
    <source>
        <dbReference type="ARBA" id="ARBA00022517"/>
    </source>
</evidence>
<dbReference type="GO" id="GO:0043022">
    <property type="term" value="F:ribosome binding"/>
    <property type="evidence" value="ECO:0007669"/>
    <property type="project" value="InterPro"/>
</dbReference>
<comment type="function">
    <text evidence="5">An accessory protein needed during the final step in the assembly of 30S ribosomal subunit, possibly for assembly of the head region. Essential for efficient processing of 16S rRNA. May be needed both before and after RbfA during the maturation of 16S rRNA. It has affinity for free ribosomal 30S subunits but not for 70S ribosomes.</text>
</comment>
<dbReference type="InterPro" id="IPR036976">
    <property type="entry name" value="RimM_N_sf"/>
</dbReference>
<evidence type="ECO:0000259" key="7">
    <source>
        <dbReference type="Pfam" id="PF24986"/>
    </source>
</evidence>
<dbReference type="EMBL" id="CP009933">
    <property type="protein sequence ID" value="AKA69930.1"/>
    <property type="molecule type" value="Genomic_DNA"/>
</dbReference>
<sequence length="162" mass="18479">MKQFVTVGQIINTHGIKGELKVYPLTDDLRRFRKLQKVYVEGVEKSVVWCKLQTDKVILKIEGIDSVEEAMKYKEKYLDVSREDAVKLPEGSYFIADIIGCSVVGENGVEYGKIADVIKTGSNDVYWIKEGKELLIPALKDIIIDMDIENKKIIIKPVETWQ</sequence>
<evidence type="ECO:0000313" key="9">
    <source>
        <dbReference type="Proteomes" id="UP000033115"/>
    </source>
</evidence>
<proteinExistence type="inferred from homology"/>
<accession>A0A0E3K0H7</accession>
<evidence type="ECO:0000313" key="8">
    <source>
        <dbReference type="EMBL" id="AKA69930.1"/>
    </source>
</evidence>
<protein>
    <recommendedName>
        <fullName evidence="5">Ribosome maturation factor RimM</fullName>
    </recommendedName>
</protein>
<organism evidence="8 9">
    <name type="scientific">Clostridium scatologenes</name>
    <dbReference type="NCBI Taxonomy" id="1548"/>
    <lineage>
        <taxon>Bacteria</taxon>
        <taxon>Bacillati</taxon>
        <taxon>Bacillota</taxon>
        <taxon>Clostridia</taxon>
        <taxon>Eubacteriales</taxon>
        <taxon>Clostridiaceae</taxon>
        <taxon>Clostridium</taxon>
    </lineage>
</organism>
<comment type="subunit">
    <text evidence="5">Binds ribosomal protein uS19.</text>
</comment>
<dbReference type="PANTHER" id="PTHR33692:SF1">
    <property type="entry name" value="RIBOSOME MATURATION FACTOR RIMM"/>
    <property type="match status" value="1"/>
</dbReference>